<dbReference type="EC" id="6.1.1.9" evidence="2"/>
<evidence type="ECO:0000256" key="10">
    <source>
        <dbReference type="SAM" id="Coils"/>
    </source>
</evidence>
<evidence type="ECO:0000256" key="2">
    <source>
        <dbReference type="ARBA" id="ARBA00013169"/>
    </source>
</evidence>
<keyword evidence="10" id="KW-0175">Coiled coil</keyword>
<evidence type="ECO:0000256" key="8">
    <source>
        <dbReference type="ARBA" id="ARBA00029936"/>
    </source>
</evidence>
<evidence type="ECO:0000259" key="11">
    <source>
        <dbReference type="Pfam" id="PF00133"/>
    </source>
</evidence>
<dbReference type="EMBL" id="UYRR01031214">
    <property type="protein sequence ID" value="VDK47708.1"/>
    <property type="molecule type" value="Genomic_DNA"/>
</dbReference>
<gene>
    <name evidence="13" type="ORF">ASIM_LOCUS12584</name>
</gene>
<dbReference type="InterPro" id="IPR009008">
    <property type="entry name" value="Val/Leu/Ile-tRNA-synth_edit"/>
</dbReference>
<dbReference type="SUPFAM" id="SSF52374">
    <property type="entry name" value="Nucleotidylyl transferase"/>
    <property type="match status" value="1"/>
</dbReference>
<dbReference type="Pfam" id="PF00133">
    <property type="entry name" value="tRNA-synt_1"/>
    <property type="match status" value="1"/>
</dbReference>
<proteinExistence type="inferred from homology"/>
<organism evidence="15">
    <name type="scientific">Anisakis simplex</name>
    <name type="common">Herring worm</name>
    <dbReference type="NCBI Taxonomy" id="6269"/>
    <lineage>
        <taxon>Eukaryota</taxon>
        <taxon>Metazoa</taxon>
        <taxon>Ecdysozoa</taxon>
        <taxon>Nematoda</taxon>
        <taxon>Chromadorea</taxon>
        <taxon>Rhabditida</taxon>
        <taxon>Spirurina</taxon>
        <taxon>Ascaridomorpha</taxon>
        <taxon>Ascaridoidea</taxon>
        <taxon>Anisakidae</taxon>
        <taxon>Anisakis</taxon>
        <taxon>Anisakis simplex complex</taxon>
    </lineage>
</organism>
<keyword evidence="3 9" id="KW-0436">Ligase</keyword>
<evidence type="ECO:0000313" key="14">
    <source>
        <dbReference type="Proteomes" id="UP000267096"/>
    </source>
</evidence>
<evidence type="ECO:0000256" key="1">
    <source>
        <dbReference type="ARBA" id="ARBA00005594"/>
    </source>
</evidence>
<evidence type="ECO:0000256" key="9">
    <source>
        <dbReference type="RuleBase" id="RU363035"/>
    </source>
</evidence>
<dbReference type="Gene3D" id="1.10.730.10">
    <property type="entry name" value="Isoleucyl-tRNA Synthetase, Domain 1"/>
    <property type="match status" value="1"/>
</dbReference>
<evidence type="ECO:0000256" key="7">
    <source>
        <dbReference type="ARBA" id="ARBA00023146"/>
    </source>
</evidence>
<keyword evidence="5 9" id="KW-0067">ATP-binding</keyword>
<dbReference type="NCBIfam" id="NF004349">
    <property type="entry name" value="PRK05729.1"/>
    <property type="match status" value="1"/>
</dbReference>
<dbReference type="Proteomes" id="UP000267096">
    <property type="component" value="Unassembled WGS sequence"/>
</dbReference>
<dbReference type="AlphaFoldDB" id="A0A0M3JXN1"/>
<dbReference type="PROSITE" id="PS00178">
    <property type="entry name" value="AA_TRNA_LIGASE_I"/>
    <property type="match status" value="1"/>
</dbReference>
<dbReference type="GO" id="GO:0005524">
    <property type="term" value="F:ATP binding"/>
    <property type="evidence" value="ECO:0007669"/>
    <property type="project" value="UniProtKB-KW"/>
</dbReference>
<dbReference type="WBParaSite" id="ASIM_0001311801-mRNA-1">
    <property type="protein sequence ID" value="ASIM_0001311801-mRNA-1"/>
    <property type="gene ID" value="ASIM_0001311801"/>
</dbReference>
<dbReference type="InterPro" id="IPR009080">
    <property type="entry name" value="tRNAsynth_Ia_anticodon-bd"/>
</dbReference>
<evidence type="ECO:0000256" key="6">
    <source>
        <dbReference type="ARBA" id="ARBA00022917"/>
    </source>
</evidence>
<sequence length="1055" mass="121070">MLGSRKSGQKSKSVLNVFRAGDAGKRGLQLDDQVEKSTFDLPAVIENYEQRTKLAAVNRWKTYRESDDNFSIVLPPPNVTGKLHLGHALTVTIEDVICRYKRAYGHQVRWHVGFDHAGIATQTIVEKYLWDKRKCRRYELSRGEFVELCNEWKEKRAEEISEQLKKLGATLDWSSNPYYTMDCRFSQAVTRAFCQLHSDGLIFRKKRLVNWCPTLQSTLSDQEVDHIDLNETKVLNVPSADCSANKIKIRVGQLFHIRYKLIENDNRGGLKYLEVATGRPETIFADCALAVHPNDSRYNHLIGKFVQHPFLVDCVLPIIADESVKMQKGTGVLKITPYHDFIDFDIANRHKDEIDEKLLGKYCLDEKARLINTNTLFDGMDRFEARTKVIERLRELDAYGGEAVNEDARIGICSRTGDVVEPMLKEQWWLNCDEINSSILEALHQGQASSFSILSVTSISIHLFDFHVTVTPKLLSVKLEEWLENKEPWCLSRQLVWGHRVPAYRNIQTGEWISAMNEADARRRFGIDSKDDFDVIVERDSDVLDTWFSSSLVPLVVNGWPAKQIESTPLSLMETGHDIIGFWVARMLTVCHRLIGQLPFEKILLHGLIRDSKGRKMSKSLGNVIDPNDIINGVSLNEMVDRLSRSQLSDSERSIDSLIDLVFVEIAISDLQKTYPKGITECGPDALRFALLRHDLNALDVNVNVMEKAIEGLRFCNKLWNLCEYAKRIWFKTPSSSSSKHSVGSERDYRAERKYQHIADRWIRSCLGNTVRSMRSYIDQGAIHLAFQCCHRFILAQLCDIYLETTKKALWNDDTERLKQISDNLHEILEHSFVLLSMFMPFVSEYLFDSIKTDKHLSLYDKRLKENDFVNAIDNDLEKRVCAGLAIVSTIRSLRQQFQLPVKVPLNVDVYCDEAMNDIEVLLCDLGNFTISTYHQFTTKVNDSQLVVPVSGYSILLVLLLNSEYSGILRKRIETQLERAVHRMAQFEAKAVKYERIVENLEVKGNSRMKSCRKAAQARKVVKGMDEEAKKLKNLLNYMERDGITSKDTHSEFVK</sequence>
<dbReference type="InterPro" id="IPR014729">
    <property type="entry name" value="Rossmann-like_a/b/a_fold"/>
</dbReference>
<dbReference type="InterPro" id="IPR002300">
    <property type="entry name" value="aa-tRNA-synth_Ia"/>
</dbReference>
<dbReference type="InterPro" id="IPR002303">
    <property type="entry name" value="Valyl-tRNA_ligase"/>
</dbReference>
<evidence type="ECO:0000313" key="15">
    <source>
        <dbReference type="WBParaSite" id="ASIM_0001311801-mRNA-1"/>
    </source>
</evidence>
<dbReference type="GO" id="GO:0004832">
    <property type="term" value="F:valine-tRNA ligase activity"/>
    <property type="evidence" value="ECO:0007669"/>
    <property type="project" value="UniProtKB-EC"/>
</dbReference>
<keyword evidence="7 9" id="KW-0030">Aminoacyl-tRNA synthetase</keyword>
<evidence type="ECO:0000256" key="3">
    <source>
        <dbReference type="ARBA" id="ARBA00022598"/>
    </source>
</evidence>
<comment type="similarity">
    <text evidence="1 9">Belongs to the class-I aminoacyl-tRNA synthetase family.</text>
</comment>
<name>A0A0M3JXN1_ANISI</name>
<dbReference type="Gene3D" id="3.40.50.620">
    <property type="entry name" value="HUPs"/>
    <property type="match status" value="2"/>
</dbReference>
<dbReference type="Gene3D" id="3.90.740.10">
    <property type="entry name" value="Valyl/Leucyl/Isoleucyl-tRNA synthetase, editing domain"/>
    <property type="match status" value="1"/>
</dbReference>
<keyword evidence="4 9" id="KW-0547">Nucleotide-binding</keyword>
<dbReference type="PANTHER" id="PTHR11946">
    <property type="entry name" value="VALYL-TRNA SYNTHETASES"/>
    <property type="match status" value="1"/>
</dbReference>
<evidence type="ECO:0000259" key="12">
    <source>
        <dbReference type="Pfam" id="PF08264"/>
    </source>
</evidence>
<dbReference type="SUPFAM" id="SSF50677">
    <property type="entry name" value="ValRS/IleRS/LeuRS editing domain"/>
    <property type="match status" value="1"/>
</dbReference>
<dbReference type="NCBIfam" id="TIGR00422">
    <property type="entry name" value="valS"/>
    <property type="match status" value="1"/>
</dbReference>
<protein>
    <recommendedName>
        <fullName evidence="2">valine--tRNA ligase</fullName>
        <ecNumber evidence="2">6.1.1.9</ecNumber>
    </recommendedName>
    <alternativeName>
        <fullName evidence="8">Valyl-tRNA synthetase</fullName>
    </alternativeName>
</protein>
<dbReference type="PANTHER" id="PTHR11946:SF111">
    <property type="entry name" value="VALINE--TRNA LIGASE"/>
    <property type="match status" value="1"/>
</dbReference>
<dbReference type="PRINTS" id="PR00986">
    <property type="entry name" value="TRNASYNTHVAL"/>
</dbReference>
<dbReference type="GO" id="GO:0002161">
    <property type="term" value="F:aminoacyl-tRNA deacylase activity"/>
    <property type="evidence" value="ECO:0007669"/>
    <property type="project" value="InterPro"/>
</dbReference>
<dbReference type="GO" id="GO:0006438">
    <property type="term" value="P:valyl-tRNA aminoacylation"/>
    <property type="evidence" value="ECO:0007669"/>
    <property type="project" value="InterPro"/>
</dbReference>
<dbReference type="InterPro" id="IPR013155">
    <property type="entry name" value="M/V/L/I-tRNA-synth_anticd-bd"/>
</dbReference>
<dbReference type="GO" id="GO:0005829">
    <property type="term" value="C:cytosol"/>
    <property type="evidence" value="ECO:0007669"/>
    <property type="project" value="TreeGrafter"/>
</dbReference>
<reference evidence="15" key="1">
    <citation type="submission" date="2017-02" db="UniProtKB">
        <authorList>
            <consortium name="WormBaseParasite"/>
        </authorList>
    </citation>
    <scope>IDENTIFICATION</scope>
</reference>
<feature type="domain" description="Aminoacyl-tRNA synthetase class Ia" evidence="11">
    <location>
        <begin position="62"/>
        <end position="695"/>
    </location>
</feature>
<dbReference type="OrthoDB" id="629407at2759"/>
<evidence type="ECO:0000313" key="13">
    <source>
        <dbReference type="EMBL" id="VDK47708.1"/>
    </source>
</evidence>
<evidence type="ECO:0000256" key="5">
    <source>
        <dbReference type="ARBA" id="ARBA00022840"/>
    </source>
</evidence>
<keyword evidence="6 9" id="KW-0648">Protein biosynthesis</keyword>
<dbReference type="Pfam" id="PF08264">
    <property type="entry name" value="Anticodon_1"/>
    <property type="match status" value="1"/>
</dbReference>
<accession>A0A0M3JXN1</accession>
<keyword evidence="14" id="KW-1185">Reference proteome</keyword>
<evidence type="ECO:0000256" key="4">
    <source>
        <dbReference type="ARBA" id="ARBA00022741"/>
    </source>
</evidence>
<dbReference type="SUPFAM" id="SSF47323">
    <property type="entry name" value="Anticodon-binding domain of a subclass of class I aminoacyl-tRNA synthetases"/>
    <property type="match status" value="1"/>
</dbReference>
<reference evidence="13 14" key="2">
    <citation type="submission" date="2018-11" db="EMBL/GenBank/DDBJ databases">
        <authorList>
            <consortium name="Pathogen Informatics"/>
        </authorList>
    </citation>
    <scope>NUCLEOTIDE SEQUENCE [LARGE SCALE GENOMIC DNA]</scope>
</reference>
<feature type="domain" description="Methionyl/Valyl/Leucyl/Isoleucyl-tRNA synthetase anticodon-binding" evidence="12">
    <location>
        <begin position="760"/>
        <end position="908"/>
    </location>
</feature>
<dbReference type="InterPro" id="IPR001412">
    <property type="entry name" value="aa-tRNA-synth_I_CS"/>
</dbReference>
<feature type="coiled-coil region" evidence="10">
    <location>
        <begin position="970"/>
        <end position="1042"/>
    </location>
</feature>